<evidence type="ECO:0000313" key="3">
    <source>
        <dbReference type="Proteomes" id="UP000001307"/>
    </source>
</evidence>
<proteinExistence type="predicted"/>
<dbReference type="Proteomes" id="UP000001307">
    <property type="component" value="Unassembled WGS sequence"/>
</dbReference>
<dbReference type="SMART" id="SM00612">
    <property type="entry name" value="Kelch"/>
    <property type="match status" value="2"/>
</dbReference>
<dbReference type="PANTHER" id="PTHR45632:SF5">
    <property type="entry name" value="KELCH-LIKE PROTEIN 22"/>
    <property type="match status" value="1"/>
</dbReference>
<dbReference type="AlphaFoldDB" id="E4X933"/>
<dbReference type="OrthoDB" id="6350321at2759"/>
<evidence type="ECO:0000313" key="2">
    <source>
        <dbReference type="EMBL" id="CBY18962.1"/>
    </source>
</evidence>
<gene>
    <name evidence="2" type="ORF">GSOID_T00004380001</name>
</gene>
<dbReference type="InterPro" id="IPR006652">
    <property type="entry name" value="Kelch_1"/>
</dbReference>
<evidence type="ECO:0000256" key="1">
    <source>
        <dbReference type="ARBA" id="ARBA00022441"/>
    </source>
</evidence>
<reference evidence="2" key="1">
    <citation type="journal article" date="2010" name="Science">
        <title>Plasticity of animal genome architecture unmasked by rapid evolution of a pelagic tunicate.</title>
        <authorList>
            <person name="Denoeud F."/>
            <person name="Henriet S."/>
            <person name="Mungpakdee S."/>
            <person name="Aury J.M."/>
            <person name="Da Silva C."/>
            <person name="Brinkmann H."/>
            <person name="Mikhaleva J."/>
            <person name="Olsen L.C."/>
            <person name="Jubin C."/>
            <person name="Canestro C."/>
            <person name="Bouquet J.M."/>
            <person name="Danks G."/>
            <person name="Poulain J."/>
            <person name="Campsteijn C."/>
            <person name="Adamski M."/>
            <person name="Cross I."/>
            <person name="Yadetie F."/>
            <person name="Muffato M."/>
            <person name="Louis A."/>
            <person name="Butcher S."/>
            <person name="Tsagkogeorga G."/>
            <person name="Konrad A."/>
            <person name="Singh S."/>
            <person name="Jensen M.F."/>
            <person name="Cong E.H."/>
            <person name="Eikeseth-Otteraa H."/>
            <person name="Noel B."/>
            <person name="Anthouard V."/>
            <person name="Porcel B.M."/>
            <person name="Kachouri-Lafond R."/>
            <person name="Nishino A."/>
            <person name="Ugolini M."/>
            <person name="Chourrout P."/>
            <person name="Nishida H."/>
            <person name="Aasland R."/>
            <person name="Huzurbazar S."/>
            <person name="Westhof E."/>
            <person name="Delsuc F."/>
            <person name="Lehrach H."/>
            <person name="Reinhardt R."/>
            <person name="Weissenbach J."/>
            <person name="Roy S.W."/>
            <person name="Artiguenave F."/>
            <person name="Postlethwait J.H."/>
            <person name="Manak J.R."/>
            <person name="Thompson E.M."/>
            <person name="Jaillon O."/>
            <person name="Du Pasquier L."/>
            <person name="Boudinot P."/>
            <person name="Liberles D.A."/>
            <person name="Volff J.N."/>
            <person name="Philippe H."/>
            <person name="Lenhard B."/>
            <person name="Roest Crollius H."/>
            <person name="Wincker P."/>
            <person name="Chourrout D."/>
        </authorList>
    </citation>
    <scope>NUCLEOTIDE SEQUENCE [LARGE SCALE GENOMIC DNA]</scope>
</reference>
<accession>E4X933</accession>
<dbReference type="Gene3D" id="2.120.10.80">
    <property type="entry name" value="Kelch-type beta propeller"/>
    <property type="match status" value="1"/>
</dbReference>
<sequence>MREFCILLVSFFESINSDSNCYVVISGGKIGSEFTDEAFKILLQNNSHHGNLEIRIEKSPYEFLPSKRAGHKLALWHNIPMLTGGELYAAQRELKSSECYLKDTGQEIIKKDLDLIDEEVSQWQLLPDMNEGPRQYHSMVVFRNSPYSGTAWVCGGELWKRAKASGKLRLEVVASCECFNRYYMKWIVCPTMTFERKFASSASSYFGIYMIGGEDKKGRILSSVEYVEPLGGGKWKRKSSLPIKVRSAAAVCIHDKLFLFGGFDGEKSISTVYHLNRTNWVDFGNLLTRRFGHTVTAMQSTVLIYGGEDDGEFKSAEILNIISKTSGADILIF</sequence>
<dbReference type="InParanoid" id="E4X933"/>
<dbReference type="InterPro" id="IPR015915">
    <property type="entry name" value="Kelch-typ_b-propeller"/>
</dbReference>
<keyword evidence="1" id="KW-0880">Kelch repeat</keyword>
<dbReference type="SUPFAM" id="SSF117281">
    <property type="entry name" value="Kelch motif"/>
    <property type="match status" value="1"/>
</dbReference>
<name>E4X933_OIKDI</name>
<organism evidence="2">
    <name type="scientific">Oikopleura dioica</name>
    <name type="common">Tunicate</name>
    <dbReference type="NCBI Taxonomy" id="34765"/>
    <lineage>
        <taxon>Eukaryota</taxon>
        <taxon>Metazoa</taxon>
        <taxon>Chordata</taxon>
        <taxon>Tunicata</taxon>
        <taxon>Appendicularia</taxon>
        <taxon>Copelata</taxon>
        <taxon>Oikopleuridae</taxon>
        <taxon>Oikopleura</taxon>
    </lineage>
</organism>
<keyword evidence="3" id="KW-1185">Reference proteome</keyword>
<dbReference type="Pfam" id="PF01344">
    <property type="entry name" value="Kelch_1"/>
    <property type="match status" value="1"/>
</dbReference>
<dbReference type="EMBL" id="FN653030">
    <property type="protein sequence ID" value="CBY18962.1"/>
    <property type="molecule type" value="Genomic_DNA"/>
</dbReference>
<evidence type="ECO:0008006" key="4">
    <source>
        <dbReference type="Google" id="ProtNLM"/>
    </source>
</evidence>
<protein>
    <recommendedName>
        <fullName evidence="4">BACK domain-containing protein</fullName>
    </recommendedName>
</protein>
<dbReference type="PANTHER" id="PTHR45632">
    <property type="entry name" value="LD33804P"/>
    <property type="match status" value="1"/>
</dbReference>